<sequence>MSDLGYARRAAELARNSRPVREGPQSFMDDLRDARDHARETAREAAKLADRLCGPVPENATGPEYLEGYGVFGDARALAHQILAASVSVNESLERIRGQLPSEKYEADPHS</sequence>
<evidence type="ECO:0000313" key="1">
    <source>
        <dbReference type="EMBL" id="SFV31291.1"/>
    </source>
</evidence>
<dbReference type="Proteomes" id="UP000199074">
    <property type="component" value="Unassembled WGS sequence"/>
</dbReference>
<proteinExistence type="predicted"/>
<protein>
    <submittedName>
        <fullName evidence="1">Uncharacterized protein</fullName>
    </submittedName>
</protein>
<reference evidence="1 2" key="1">
    <citation type="submission" date="2016-10" db="EMBL/GenBank/DDBJ databases">
        <authorList>
            <person name="de Groot N.N."/>
        </authorList>
    </citation>
    <scope>NUCLEOTIDE SEQUENCE [LARGE SCALE GENOMIC DNA]</scope>
    <source>
        <strain evidence="1 2">IPL20</strain>
    </source>
</reference>
<organism evidence="1 2">
    <name type="scientific">Devosia crocina</name>
    <dbReference type="NCBI Taxonomy" id="429728"/>
    <lineage>
        <taxon>Bacteria</taxon>
        <taxon>Pseudomonadati</taxon>
        <taxon>Pseudomonadota</taxon>
        <taxon>Alphaproteobacteria</taxon>
        <taxon>Hyphomicrobiales</taxon>
        <taxon>Devosiaceae</taxon>
        <taxon>Devosia</taxon>
    </lineage>
</organism>
<accession>A0A1I7N9G6</accession>
<keyword evidence="2" id="KW-1185">Reference proteome</keyword>
<dbReference type="EMBL" id="FPCK01000001">
    <property type="protein sequence ID" value="SFV31291.1"/>
    <property type="molecule type" value="Genomic_DNA"/>
</dbReference>
<dbReference type="STRING" id="429728.SAMN05216456_1293"/>
<name>A0A1I7N9G6_9HYPH</name>
<evidence type="ECO:0000313" key="2">
    <source>
        <dbReference type="Proteomes" id="UP000199074"/>
    </source>
</evidence>
<gene>
    <name evidence="1" type="ORF">SAMN05216456_1293</name>
</gene>
<dbReference type="AlphaFoldDB" id="A0A1I7N9G6"/>